<keyword evidence="1" id="KW-0472">Membrane</keyword>
<keyword evidence="1" id="KW-0812">Transmembrane</keyword>
<feature type="transmembrane region" description="Helical" evidence="1">
    <location>
        <begin position="75"/>
        <end position="94"/>
    </location>
</feature>
<proteinExistence type="predicted"/>
<dbReference type="AlphaFoldDB" id="A0AA97CUH8"/>
<dbReference type="InterPro" id="IPR025597">
    <property type="entry name" value="DUF4345"/>
</dbReference>
<evidence type="ECO:0000256" key="1">
    <source>
        <dbReference type="SAM" id="Phobius"/>
    </source>
</evidence>
<dbReference type="Pfam" id="PF14248">
    <property type="entry name" value="DUF4345"/>
    <property type="match status" value="1"/>
</dbReference>
<sequence>MARVFRAWLVVFGVVVIGIAVAHFLFGQATYIGGGDVNATMDSDLRFFNVLFAAYGATFLWASRDVIGRARQINLLGLLFFVGAFGRLLAWIASGTPTPFYVAMFVVELVVPVVHYVVLRTLTSGAEKHRVSTPLDQRV</sequence>
<keyword evidence="1" id="KW-1133">Transmembrane helix</keyword>
<dbReference type="RefSeq" id="WP_420040331.1">
    <property type="nucleotide sequence ID" value="NZ_CP128986.1"/>
</dbReference>
<evidence type="ECO:0008006" key="3">
    <source>
        <dbReference type="Google" id="ProtNLM"/>
    </source>
</evidence>
<feature type="transmembrane region" description="Helical" evidence="1">
    <location>
        <begin position="7"/>
        <end position="26"/>
    </location>
</feature>
<organism evidence="2">
    <name type="scientific">Gordonia sp. MP11Mi</name>
    <dbReference type="NCBI Taxonomy" id="3022769"/>
    <lineage>
        <taxon>Bacteria</taxon>
        <taxon>Bacillati</taxon>
        <taxon>Actinomycetota</taxon>
        <taxon>Actinomycetes</taxon>
        <taxon>Mycobacteriales</taxon>
        <taxon>Gordoniaceae</taxon>
        <taxon>Gordonia</taxon>
    </lineage>
</organism>
<accession>A0AA97CUH8</accession>
<gene>
    <name evidence="2" type="ORF">MP11Mi_00430</name>
</gene>
<feature type="transmembrane region" description="Helical" evidence="1">
    <location>
        <begin position="100"/>
        <end position="119"/>
    </location>
</feature>
<reference evidence="2" key="1">
    <citation type="submission" date="2023-06" db="EMBL/GenBank/DDBJ databases">
        <title>Gordonia sp. nov. and Pseudochrobactrum sp. nov., two species isolated from the burying beetle Nicrophorus vespilloides.</title>
        <authorList>
            <person name="Poehlein A."/>
            <person name="Guzman J."/>
            <person name="Daniel R."/>
            <person name="Vilcinskas A."/>
        </authorList>
    </citation>
    <scope>NUCLEOTIDE SEQUENCE</scope>
    <source>
        <strain evidence="2">MP11Mi</strain>
    </source>
</reference>
<name>A0AA97CUH8_9ACTN</name>
<evidence type="ECO:0000313" key="2">
    <source>
        <dbReference type="EMBL" id="WOC10983.1"/>
    </source>
</evidence>
<dbReference type="EMBL" id="CP128986">
    <property type="protein sequence ID" value="WOC10983.1"/>
    <property type="molecule type" value="Genomic_DNA"/>
</dbReference>
<protein>
    <recommendedName>
        <fullName evidence="3">DUF4345 domain-containing protein</fullName>
    </recommendedName>
</protein>
<feature type="transmembrane region" description="Helical" evidence="1">
    <location>
        <begin position="46"/>
        <end position="63"/>
    </location>
</feature>